<organism evidence="7 8">
    <name type="scientific">Aquicoccus porphyridii</name>
    <dbReference type="NCBI Taxonomy" id="1852029"/>
    <lineage>
        <taxon>Bacteria</taxon>
        <taxon>Pseudomonadati</taxon>
        <taxon>Pseudomonadota</taxon>
        <taxon>Alphaproteobacteria</taxon>
        <taxon>Rhodobacterales</taxon>
        <taxon>Paracoccaceae</taxon>
        <taxon>Aquicoccus</taxon>
    </lineage>
</organism>
<comment type="subcellular location">
    <subcellularLocation>
        <location evidence="1">Cell membrane</location>
        <topology evidence="1">Multi-pass membrane protein</topology>
    </subcellularLocation>
</comment>
<evidence type="ECO:0000256" key="3">
    <source>
        <dbReference type="ARBA" id="ARBA00022692"/>
    </source>
</evidence>
<keyword evidence="2" id="KW-1003">Cell membrane</keyword>
<protein>
    <submittedName>
        <fullName evidence="7">LysE family translocator</fullName>
    </submittedName>
</protein>
<dbReference type="EMBL" id="VINQ01000001">
    <property type="protein sequence ID" value="KAA0920975.1"/>
    <property type="molecule type" value="Genomic_DNA"/>
</dbReference>
<dbReference type="InterPro" id="IPR001123">
    <property type="entry name" value="LeuE-type"/>
</dbReference>
<dbReference type="RefSeq" id="WP_111362003.1">
    <property type="nucleotide sequence ID" value="NZ_VINQ01000001.1"/>
</dbReference>
<feature type="transmembrane region" description="Helical" evidence="6">
    <location>
        <begin position="148"/>
        <end position="170"/>
    </location>
</feature>
<keyword evidence="4 6" id="KW-1133">Transmembrane helix</keyword>
<feature type="transmembrane region" description="Helical" evidence="6">
    <location>
        <begin position="67"/>
        <end position="91"/>
    </location>
</feature>
<feature type="transmembrane region" description="Helical" evidence="6">
    <location>
        <begin position="6"/>
        <end position="28"/>
    </location>
</feature>
<evidence type="ECO:0000256" key="4">
    <source>
        <dbReference type="ARBA" id="ARBA00022989"/>
    </source>
</evidence>
<accession>A0A5A9ZWG9</accession>
<name>A0A5A9ZWG9_9RHOB</name>
<dbReference type="PANTHER" id="PTHR30086">
    <property type="entry name" value="ARGININE EXPORTER PROTEIN ARGO"/>
    <property type="match status" value="1"/>
</dbReference>
<evidence type="ECO:0000256" key="5">
    <source>
        <dbReference type="ARBA" id="ARBA00023136"/>
    </source>
</evidence>
<dbReference type="AlphaFoldDB" id="A0A5A9ZWG9"/>
<feature type="transmembrane region" description="Helical" evidence="6">
    <location>
        <begin position="40"/>
        <end position="61"/>
    </location>
</feature>
<comment type="caution">
    <text evidence="7">The sequence shown here is derived from an EMBL/GenBank/DDBJ whole genome shotgun (WGS) entry which is preliminary data.</text>
</comment>
<proteinExistence type="predicted"/>
<evidence type="ECO:0000256" key="1">
    <source>
        <dbReference type="ARBA" id="ARBA00004651"/>
    </source>
</evidence>
<sequence>MEAAHLIAFNLTLLAAMASPGPAMLLSVRATLTGGRAHGIVTGLGLGTMAAAWTGLALLGLDTLFALFPWAYMTMKIAGALYLLWIAYGMWRDARTPLAPASGPLRRRRAFLSGLMVNLANPKSVIFAASVLIVIFPAGLGAAEKALIVANHLAVEWISYTLFALALSTGPARDGYLRLKPLLDRIAAAVLGALGMRLLTDR</sequence>
<dbReference type="PANTHER" id="PTHR30086:SF20">
    <property type="entry name" value="ARGININE EXPORTER PROTEIN ARGO-RELATED"/>
    <property type="match status" value="1"/>
</dbReference>
<reference evidence="7 8" key="1">
    <citation type="submission" date="2019-07" db="EMBL/GenBank/DDBJ databases">
        <title>Aquicoccus porphyridii gen. nov., sp. nov., isolated from a small marine red alga, Porphyridium marinum.</title>
        <authorList>
            <person name="Liu L."/>
        </authorList>
    </citation>
    <scope>NUCLEOTIDE SEQUENCE [LARGE SCALE GENOMIC DNA]</scope>
    <source>
        <strain evidence="7 8">L1 8-17</strain>
    </source>
</reference>
<evidence type="ECO:0000313" key="7">
    <source>
        <dbReference type="EMBL" id="KAA0920975.1"/>
    </source>
</evidence>
<evidence type="ECO:0000256" key="2">
    <source>
        <dbReference type="ARBA" id="ARBA00022475"/>
    </source>
</evidence>
<evidence type="ECO:0000256" key="6">
    <source>
        <dbReference type="SAM" id="Phobius"/>
    </source>
</evidence>
<dbReference type="GO" id="GO:0015171">
    <property type="term" value="F:amino acid transmembrane transporter activity"/>
    <property type="evidence" value="ECO:0007669"/>
    <property type="project" value="TreeGrafter"/>
</dbReference>
<dbReference type="Pfam" id="PF01810">
    <property type="entry name" value="LysE"/>
    <property type="match status" value="1"/>
</dbReference>
<dbReference type="GO" id="GO:0005886">
    <property type="term" value="C:plasma membrane"/>
    <property type="evidence" value="ECO:0007669"/>
    <property type="project" value="UniProtKB-SubCell"/>
</dbReference>
<keyword evidence="3 6" id="KW-0812">Transmembrane</keyword>
<evidence type="ECO:0000313" key="8">
    <source>
        <dbReference type="Proteomes" id="UP000325291"/>
    </source>
</evidence>
<keyword evidence="5 6" id="KW-0472">Membrane</keyword>
<keyword evidence="8" id="KW-1185">Reference proteome</keyword>
<dbReference type="Proteomes" id="UP000325291">
    <property type="component" value="Unassembled WGS sequence"/>
</dbReference>
<feature type="transmembrane region" description="Helical" evidence="6">
    <location>
        <begin position="111"/>
        <end position="136"/>
    </location>
</feature>
<gene>
    <name evidence="7" type="ORF">FLO80_02035</name>
</gene>